<dbReference type="InterPro" id="IPR001466">
    <property type="entry name" value="Beta-lactam-related"/>
</dbReference>
<sequence>MLELAIASRLEKAVGDIEEVMQICQAPSISFGVVHKGEVVLRKSLGLRDVEGQLEANPDSIYMLGSCSKMFTAAAVGHLVAQGKMDWLDLVQKHLPEFDPIGDPDIGKQADIIDTMRHSTGLSDPIGLYLGPGNTVLDDDEGFIEVLNQMPTSNDEGQRFNSYWMYNNGAYGLVSKVVERVARARFSTYVRENVFKPLGMTRSAVTRSDIDGNIAYPHVQLDDQTFTKLPYQFLGCEENNPMLAVMGMGASLNDMLTWATAILSAERHEQQQSTEDEASSDQEGSPTSVSNGSSYSSPGRTTPSPLKYVSKVRKAYYTRPTKDRFQNEAAYCMGWLRLTMPSSLLGELSFNTMTKPDSEPYMLGQESPQRLAIGHNGGVMGSLSAIWTFPETDSAVVALANGRSIGDAADFTAQILIQALFDLQPKVDIVSWARKERDLTHKWFEEKYLQPWRSRDLSNHDIPRRDSSAYVGRYQGFNGTYTFNIVPQPPEKQSETGSQLAMAFKHSDPDTMRPLYFADTDAYTFFPGSWNRWLVDSMPSLAYESSVLRFKWDEARSRIEGLWWICVDEKPSWFSRVEEQ</sequence>
<dbReference type="InterPro" id="IPR050491">
    <property type="entry name" value="AmpC-like"/>
</dbReference>
<feature type="region of interest" description="Disordered" evidence="2">
    <location>
        <begin position="266"/>
        <end position="305"/>
    </location>
</feature>
<dbReference type="Pfam" id="PF00144">
    <property type="entry name" value="Beta-lactamase"/>
    <property type="match status" value="1"/>
</dbReference>
<evidence type="ECO:0000313" key="5">
    <source>
        <dbReference type="Proteomes" id="UP000234254"/>
    </source>
</evidence>
<evidence type="ECO:0000256" key="2">
    <source>
        <dbReference type="SAM" id="MobiDB-lite"/>
    </source>
</evidence>
<gene>
    <name evidence="4" type="ORF">P168DRAFT_329815</name>
</gene>
<evidence type="ECO:0000259" key="3">
    <source>
        <dbReference type="Pfam" id="PF00144"/>
    </source>
</evidence>
<dbReference type="OrthoDB" id="5946976at2759"/>
<comment type="caution">
    <text evidence="4">The sequence shown here is derived from an EMBL/GenBank/DDBJ whole genome shotgun (WGS) entry which is preliminary data.</text>
</comment>
<evidence type="ECO:0000256" key="1">
    <source>
        <dbReference type="ARBA" id="ARBA00038215"/>
    </source>
</evidence>
<dbReference type="PANTHER" id="PTHR46825">
    <property type="entry name" value="D-ALANYL-D-ALANINE-CARBOXYPEPTIDASE/ENDOPEPTIDASE AMPH"/>
    <property type="match status" value="1"/>
</dbReference>
<comment type="similarity">
    <text evidence="1">Belongs to the peptidase S12 family.</text>
</comment>
<dbReference type="GeneID" id="36549035"/>
<protein>
    <submittedName>
        <fullName evidence="4">Beta-lactamase/transpeptidase-like protein</fullName>
    </submittedName>
</protein>
<dbReference type="SUPFAM" id="SSF56601">
    <property type="entry name" value="beta-lactamase/transpeptidase-like"/>
    <property type="match status" value="1"/>
</dbReference>
<dbReference type="InterPro" id="IPR012338">
    <property type="entry name" value="Beta-lactam/transpept-like"/>
</dbReference>
<dbReference type="Proteomes" id="UP000234254">
    <property type="component" value="Unassembled WGS sequence"/>
</dbReference>
<reference evidence="4" key="1">
    <citation type="submission" date="2016-12" db="EMBL/GenBank/DDBJ databases">
        <title>The genomes of Aspergillus section Nigri reveals drivers in fungal speciation.</title>
        <authorList>
            <consortium name="DOE Joint Genome Institute"/>
            <person name="Vesth T.C."/>
            <person name="Nybo J."/>
            <person name="Theobald S."/>
            <person name="Brandl J."/>
            <person name="Frisvad J.C."/>
            <person name="Nielsen K.F."/>
            <person name="Lyhne E.K."/>
            <person name="Kogle M.E."/>
            <person name="Kuo A."/>
            <person name="Riley R."/>
            <person name="Clum A."/>
            <person name="Nolan M."/>
            <person name="Lipzen A."/>
            <person name="Salamov A."/>
            <person name="Henrissat B."/>
            <person name="Wiebenga A."/>
            <person name="De vries R.P."/>
            <person name="Grigoriev I.V."/>
            <person name="Mortensen U.H."/>
            <person name="Andersen M.R."/>
            <person name="Baker S.E."/>
        </authorList>
    </citation>
    <scope>NUCLEOTIDE SEQUENCE</scope>
    <source>
        <strain evidence="4">IBT 28561</strain>
    </source>
</reference>
<dbReference type="Gene3D" id="3.40.710.10">
    <property type="entry name" value="DD-peptidase/beta-lactamase superfamily"/>
    <property type="match status" value="1"/>
</dbReference>
<organism evidence="4 5">
    <name type="scientific">Aspergillus campestris (strain IBT 28561)</name>
    <dbReference type="NCBI Taxonomy" id="1392248"/>
    <lineage>
        <taxon>Eukaryota</taxon>
        <taxon>Fungi</taxon>
        <taxon>Dikarya</taxon>
        <taxon>Ascomycota</taxon>
        <taxon>Pezizomycotina</taxon>
        <taxon>Eurotiomycetes</taxon>
        <taxon>Eurotiomycetidae</taxon>
        <taxon>Eurotiales</taxon>
        <taxon>Aspergillaceae</taxon>
        <taxon>Aspergillus</taxon>
        <taxon>Aspergillus subgen. Circumdati</taxon>
    </lineage>
</organism>
<dbReference type="AlphaFoldDB" id="A0A2I1CTY0"/>
<proteinExistence type="inferred from homology"/>
<feature type="compositionally biased region" description="Low complexity" evidence="2">
    <location>
        <begin position="285"/>
        <end position="297"/>
    </location>
</feature>
<keyword evidence="5" id="KW-1185">Reference proteome</keyword>
<evidence type="ECO:0000313" key="4">
    <source>
        <dbReference type="EMBL" id="PKY01069.1"/>
    </source>
</evidence>
<dbReference type="EMBL" id="MSFM01000012">
    <property type="protein sequence ID" value="PKY01069.1"/>
    <property type="molecule type" value="Genomic_DNA"/>
</dbReference>
<feature type="domain" description="Beta-lactamase-related" evidence="3">
    <location>
        <begin position="17"/>
        <end position="407"/>
    </location>
</feature>
<accession>A0A2I1CTY0</accession>
<dbReference type="VEuPathDB" id="FungiDB:P168DRAFT_329815"/>
<dbReference type="PANTHER" id="PTHR46825:SF14">
    <property type="entry name" value="BETA-LACTAMASE-RELATED DOMAIN-CONTAINING PROTEIN"/>
    <property type="match status" value="1"/>
</dbReference>
<name>A0A2I1CTY0_ASPC2</name>
<dbReference type="RefSeq" id="XP_024689663.1">
    <property type="nucleotide sequence ID" value="XM_024841511.1"/>
</dbReference>